<comment type="caution">
    <text evidence="1">The sequence shown here is derived from an EMBL/GenBank/DDBJ whole genome shotgun (WGS) entry which is preliminary data.</text>
</comment>
<keyword evidence="2" id="KW-1185">Reference proteome</keyword>
<proteinExistence type="predicted"/>
<dbReference type="AlphaFoldDB" id="A0A8X6QSI9"/>
<evidence type="ECO:0000313" key="1">
    <source>
        <dbReference type="EMBL" id="GFU43028.1"/>
    </source>
</evidence>
<reference evidence="1" key="1">
    <citation type="submission" date="2020-08" db="EMBL/GenBank/DDBJ databases">
        <title>Multicomponent nature underlies the extraordinary mechanical properties of spider dragline silk.</title>
        <authorList>
            <person name="Kono N."/>
            <person name="Nakamura H."/>
            <person name="Mori M."/>
            <person name="Yoshida Y."/>
            <person name="Ohtoshi R."/>
            <person name="Malay A.D."/>
            <person name="Moran D.A.P."/>
            <person name="Tomita M."/>
            <person name="Numata K."/>
            <person name="Arakawa K."/>
        </authorList>
    </citation>
    <scope>NUCLEOTIDE SEQUENCE</scope>
</reference>
<protein>
    <submittedName>
        <fullName evidence="1">Uncharacterized protein</fullName>
    </submittedName>
</protein>
<dbReference type="Proteomes" id="UP000887013">
    <property type="component" value="Unassembled WGS sequence"/>
</dbReference>
<accession>A0A8X6QSI9</accession>
<organism evidence="1 2">
    <name type="scientific">Nephila pilipes</name>
    <name type="common">Giant wood spider</name>
    <name type="synonym">Nephila maculata</name>
    <dbReference type="NCBI Taxonomy" id="299642"/>
    <lineage>
        <taxon>Eukaryota</taxon>
        <taxon>Metazoa</taxon>
        <taxon>Ecdysozoa</taxon>
        <taxon>Arthropoda</taxon>
        <taxon>Chelicerata</taxon>
        <taxon>Arachnida</taxon>
        <taxon>Araneae</taxon>
        <taxon>Araneomorphae</taxon>
        <taxon>Entelegynae</taxon>
        <taxon>Araneoidea</taxon>
        <taxon>Nephilidae</taxon>
        <taxon>Nephila</taxon>
    </lineage>
</organism>
<dbReference type="EMBL" id="BMAW01085454">
    <property type="protein sequence ID" value="GFU43028.1"/>
    <property type="molecule type" value="Genomic_DNA"/>
</dbReference>
<name>A0A8X6QSI9_NEPPI</name>
<evidence type="ECO:0000313" key="2">
    <source>
        <dbReference type="Proteomes" id="UP000887013"/>
    </source>
</evidence>
<sequence>MRFCVQQGFYMAVLMAKGIFGFCHTEAAEQVQQNEKNYGQGTLYRGKAAVYKRRRTQPFVTLLLQYAYFWPCASSLVTASVTARPRQF</sequence>
<gene>
    <name evidence="1" type="ORF">NPIL_456701</name>
</gene>